<reference evidence="1 2" key="1">
    <citation type="submission" date="2019-09" db="EMBL/GenBank/DDBJ databases">
        <title>FDA dAtabase for Regulatory Grade micrObial Sequences (FDA-ARGOS): Supporting development and validation of Infectious Disease Dx tests.</title>
        <authorList>
            <person name="Sciortino C."/>
            <person name="Tallon L."/>
            <person name="Sadzewicz L."/>
            <person name="Vavikolanu K."/>
            <person name="Mehta A."/>
            <person name="Aluvathingal J."/>
            <person name="Nadendla S."/>
            <person name="Nandy P."/>
            <person name="Geyer C."/>
            <person name="Yan Y."/>
            <person name="Sichtig H."/>
        </authorList>
    </citation>
    <scope>NUCLEOTIDE SEQUENCE [LARGE SCALE GENOMIC DNA]</scope>
    <source>
        <strain evidence="1 2">FDAARGOS_636</strain>
    </source>
</reference>
<evidence type="ECO:0000313" key="1">
    <source>
        <dbReference type="EMBL" id="QIY92215.1"/>
    </source>
</evidence>
<dbReference type="RefSeq" id="WP_168239223.1">
    <property type="nucleotide sequence ID" value="NZ_CP050995.1"/>
</dbReference>
<evidence type="ECO:0008006" key="3">
    <source>
        <dbReference type="Google" id="ProtNLM"/>
    </source>
</evidence>
<evidence type="ECO:0000313" key="2">
    <source>
        <dbReference type="Proteomes" id="UP000501570"/>
    </source>
</evidence>
<sequence>MEKTIKERILNLLNLKEKEEIAQEIANVLDDYKSDLLQSLEREYIFREYETVEYVSNGWFITPPSKGEFYITKDAIYEVLQVTHSYNSSKEAGTIQVKKVRELKVGHL</sequence>
<gene>
    <name evidence="1" type="ORF">FOB44_16785</name>
</gene>
<keyword evidence="2" id="KW-1185">Reference proteome</keyword>
<dbReference type="Proteomes" id="UP000501570">
    <property type="component" value="Chromosome"/>
</dbReference>
<protein>
    <recommendedName>
        <fullName evidence="3">DNA-binding protein</fullName>
    </recommendedName>
</protein>
<dbReference type="EMBL" id="CP050995">
    <property type="protein sequence ID" value="QIY92215.1"/>
    <property type="molecule type" value="Genomic_DNA"/>
</dbReference>
<proteinExistence type="predicted"/>
<organism evidence="1 2">
    <name type="scientific">Chryseobacterium gallinarum</name>
    <dbReference type="NCBI Taxonomy" id="1324352"/>
    <lineage>
        <taxon>Bacteria</taxon>
        <taxon>Pseudomonadati</taxon>
        <taxon>Bacteroidota</taxon>
        <taxon>Flavobacteriia</taxon>
        <taxon>Flavobacteriales</taxon>
        <taxon>Weeksellaceae</taxon>
        <taxon>Chryseobacterium group</taxon>
        <taxon>Chryseobacterium</taxon>
    </lineage>
</organism>
<accession>A0ABX6KUI5</accession>
<name>A0ABX6KUI5_CHRGL</name>